<organism evidence="1 2">
    <name type="scientific">Dovyalis caffra</name>
    <dbReference type="NCBI Taxonomy" id="77055"/>
    <lineage>
        <taxon>Eukaryota</taxon>
        <taxon>Viridiplantae</taxon>
        <taxon>Streptophyta</taxon>
        <taxon>Embryophyta</taxon>
        <taxon>Tracheophyta</taxon>
        <taxon>Spermatophyta</taxon>
        <taxon>Magnoliopsida</taxon>
        <taxon>eudicotyledons</taxon>
        <taxon>Gunneridae</taxon>
        <taxon>Pentapetalae</taxon>
        <taxon>rosids</taxon>
        <taxon>fabids</taxon>
        <taxon>Malpighiales</taxon>
        <taxon>Salicaceae</taxon>
        <taxon>Flacourtieae</taxon>
        <taxon>Dovyalis</taxon>
    </lineage>
</organism>
<sequence length="167" mass="18812">MGESGETSKEKETEGKCINCKDTYANVNGGRDFQIGDAADNSYPTKEVCFDFSTYRLPFSSVDSNSSDEIDKGPFFHVEIIELTTLILFPSEADDVNEIDPWKKRDNLSEIITIRVDQTHRTVLDPENLPLNCLQTFVPSPITLLFLINNGSALWASPPIWKWPHEA</sequence>
<keyword evidence="2" id="KW-1185">Reference proteome</keyword>
<evidence type="ECO:0000313" key="1">
    <source>
        <dbReference type="EMBL" id="CAK7331632.1"/>
    </source>
</evidence>
<dbReference type="AlphaFoldDB" id="A0AAV1RCN2"/>
<dbReference type="EMBL" id="CAWUPB010000913">
    <property type="protein sequence ID" value="CAK7331632.1"/>
    <property type="molecule type" value="Genomic_DNA"/>
</dbReference>
<dbReference type="Proteomes" id="UP001314170">
    <property type="component" value="Unassembled WGS sequence"/>
</dbReference>
<evidence type="ECO:0000313" key="2">
    <source>
        <dbReference type="Proteomes" id="UP001314170"/>
    </source>
</evidence>
<comment type="caution">
    <text evidence="1">The sequence shown here is derived from an EMBL/GenBank/DDBJ whole genome shotgun (WGS) entry which is preliminary data.</text>
</comment>
<proteinExistence type="predicted"/>
<gene>
    <name evidence="1" type="ORF">DCAF_LOCUS8571</name>
</gene>
<reference evidence="1 2" key="1">
    <citation type="submission" date="2024-01" db="EMBL/GenBank/DDBJ databases">
        <authorList>
            <person name="Waweru B."/>
        </authorList>
    </citation>
    <scope>NUCLEOTIDE SEQUENCE [LARGE SCALE GENOMIC DNA]</scope>
</reference>
<accession>A0AAV1RCN2</accession>
<name>A0AAV1RCN2_9ROSI</name>
<protein>
    <submittedName>
        <fullName evidence="1">Uncharacterized protein</fullName>
    </submittedName>
</protein>